<comment type="caution">
    <text evidence="5">The sequence shown here is derived from an EMBL/GenBank/DDBJ whole genome shotgun (WGS) entry which is preliminary data.</text>
</comment>
<dbReference type="InterPro" id="IPR010982">
    <property type="entry name" value="Lambda_DNA-bd_dom_sf"/>
</dbReference>
<dbReference type="InterPro" id="IPR000843">
    <property type="entry name" value="HTH_LacI"/>
</dbReference>
<dbReference type="Gene3D" id="3.40.50.2300">
    <property type="match status" value="2"/>
</dbReference>
<evidence type="ECO:0000313" key="5">
    <source>
        <dbReference type="EMBL" id="TCD01306.1"/>
    </source>
</evidence>
<evidence type="ECO:0000313" key="6">
    <source>
        <dbReference type="Proteomes" id="UP000293347"/>
    </source>
</evidence>
<dbReference type="RefSeq" id="WP_131596002.1">
    <property type="nucleotide sequence ID" value="NZ_SJSL01000002.1"/>
</dbReference>
<evidence type="ECO:0000256" key="3">
    <source>
        <dbReference type="ARBA" id="ARBA00023163"/>
    </source>
</evidence>
<dbReference type="PANTHER" id="PTHR30146">
    <property type="entry name" value="LACI-RELATED TRANSCRIPTIONAL REPRESSOR"/>
    <property type="match status" value="1"/>
</dbReference>
<reference evidence="5 6" key="1">
    <citation type="submission" date="2019-02" db="EMBL/GenBank/DDBJ databases">
        <title>Pedobacter sp. RP-1-14 sp. nov., isolated from Arctic soil.</title>
        <authorList>
            <person name="Dahal R.H."/>
        </authorList>
    </citation>
    <scope>NUCLEOTIDE SEQUENCE [LARGE SCALE GENOMIC DNA]</scope>
    <source>
        <strain evidence="5 6">RP-1-14</strain>
    </source>
</reference>
<organism evidence="5 6">
    <name type="scientific">Pedobacter psychroterrae</name>
    <dbReference type="NCBI Taxonomy" id="2530453"/>
    <lineage>
        <taxon>Bacteria</taxon>
        <taxon>Pseudomonadati</taxon>
        <taxon>Bacteroidota</taxon>
        <taxon>Sphingobacteriia</taxon>
        <taxon>Sphingobacteriales</taxon>
        <taxon>Sphingobacteriaceae</taxon>
        <taxon>Pedobacter</taxon>
    </lineage>
</organism>
<gene>
    <name evidence="5" type="ORF">EZ437_11180</name>
</gene>
<evidence type="ECO:0000256" key="2">
    <source>
        <dbReference type="ARBA" id="ARBA00023125"/>
    </source>
</evidence>
<evidence type="ECO:0000256" key="1">
    <source>
        <dbReference type="ARBA" id="ARBA00023015"/>
    </source>
</evidence>
<dbReference type="SMART" id="SM00354">
    <property type="entry name" value="HTH_LACI"/>
    <property type="match status" value="1"/>
</dbReference>
<dbReference type="SUPFAM" id="SSF47413">
    <property type="entry name" value="lambda repressor-like DNA-binding domains"/>
    <property type="match status" value="1"/>
</dbReference>
<keyword evidence="6" id="KW-1185">Reference proteome</keyword>
<dbReference type="PANTHER" id="PTHR30146:SF109">
    <property type="entry name" value="HTH-TYPE TRANSCRIPTIONAL REGULATOR GALS"/>
    <property type="match status" value="1"/>
</dbReference>
<name>A0A4R0NL23_9SPHI</name>
<protein>
    <submittedName>
        <fullName evidence="5">LacI family transcriptional regulator</fullName>
    </submittedName>
</protein>
<dbReference type="OrthoDB" id="9803256at2"/>
<evidence type="ECO:0000259" key="4">
    <source>
        <dbReference type="PROSITE" id="PS50932"/>
    </source>
</evidence>
<dbReference type="Proteomes" id="UP000293347">
    <property type="component" value="Unassembled WGS sequence"/>
</dbReference>
<dbReference type="InterPro" id="IPR028082">
    <property type="entry name" value="Peripla_BP_I"/>
</dbReference>
<keyword evidence="1" id="KW-0805">Transcription regulation</keyword>
<accession>A0A4R0NL23</accession>
<feature type="domain" description="HTH lacI-type" evidence="4">
    <location>
        <begin position="4"/>
        <end position="61"/>
    </location>
</feature>
<dbReference type="PROSITE" id="PS50932">
    <property type="entry name" value="HTH_LACI_2"/>
    <property type="match status" value="1"/>
</dbReference>
<dbReference type="AlphaFoldDB" id="A0A4R0NL23"/>
<dbReference type="CDD" id="cd01392">
    <property type="entry name" value="HTH_LacI"/>
    <property type="match status" value="1"/>
</dbReference>
<dbReference type="Gene3D" id="1.10.260.40">
    <property type="entry name" value="lambda repressor-like DNA-binding domains"/>
    <property type="match status" value="1"/>
</dbReference>
<keyword evidence="2" id="KW-0238">DNA-binding</keyword>
<dbReference type="SUPFAM" id="SSF53822">
    <property type="entry name" value="Periplasmic binding protein-like I"/>
    <property type="match status" value="1"/>
</dbReference>
<dbReference type="CDD" id="cd19977">
    <property type="entry name" value="PBP1_EndR-like"/>
    <property type="match status" value="1"/>
</dbReference>
<dbReference type="GO" id="GO:0000976">
    <property type="term" value="F:transcription cis-regulatory region binding"/>
    <property type="evidence" value="ECO:0007669"/>
    <property type="project" value="TreeGrafter"/>
</dbReference>
<proteinExistence type="predicted"/>
<sequence length="340" mass="38333">MKKVNLKDIAEYVGVSTALVSYVLNGQAVEKQVNKSTAELITKAALDLNYQPNQIAKSLKTQKTNTIGLIVADINFKFSTGITRSIEEEAKKNNYTVIYGSSNENAEKFSKLVNVLVNRRVDGLILVPTEGSENEIELLQRSGIPFVLIDRHFPAVQCNYIGLDNHKAAYNATQYLIDQGHRRIAFVNYRTTLFHLLERNRGYFDALKDNKIQFEQSWLQQVDNSAGHNDVSLNLKDLMKEPEPFDALFFATDTLTINGLKYLNKEKISVPDQISVLSFDESDAFDLFYTTITFSRQPLMEMGSLAVTNLIELMNGSKQLKQISLEAELVSGASCKERLR</sequence>
<keyword evidence="3" id="KW-0804">Transcription</keyword>
<dbReference type="Pfam" id="PF13377">
    <property type="entry name" value="Peripla_BP_3"/>
    <property type="match status" value="1"/>
</dbReference>
<dbReference type="InterPro" id="IPR046335">
    <property type="entry name" value="LacI/GalR-like_sensor"/>
</dbReference>
<dbReference type="GO" id="GO:0003700">
    <property type="term" value="F:DNA-binding transcription factor activity"/>
    <property type="evidence" value="ECO:0007669"/>
    <property type="project" value="TreeGrafter"/>
</dbReference>
<dbReference type="Pfam" id="PF00356">
    <property type="entry name" value="LacI"/>
    <property type="match status" value="1"/>
</dbReference>
<dbReference type="EMBL" id="SJSL01000002">
    <property type="protein sequence ID" value="TCD01306.1"/>
    <property type="molecule type" value="Genomic_DNA"/>
</dbReference>